<dbReference type="InterPro" id="IPR026610">
    <property type="entry name" value="Hen1"/>
</dbReference>
<evidence type="ECO:0000256" key="6">
    <source>
        <dbReference type="ARBA" id="ARBA00022691"/>
    </source>
</evidence>
<evidence type="ECO:0000313" key="15">
    <source>
        <dbReference type="Ensembl" id="ENSEASP00005039973.1"/>
    </source>
</evidence>
<dbReference type="GO" id="GO:0003723">
    <property type="term" value="F:RNA binding"/>
    <property type="evidence" value="ECO:0007669"/>
    <property type="project" value="UniProtKB-KW"/>
</dbReference>
<evidence type="ECO:0000256" key="11">
    <source>
        <dbReference type="ARBA" id="ARBA00029981"/>
    </source>
</evidence>
<dbReference type="AlphaFoldDB" id="A0A9L0IGF9"/>
<keyword evidence="9" id="KW-0694">RNA-binding</keyword>
<dbReference type="SUPFAM" id="SSF53335">
    <property type="entry name" value="S-adenosyl-L-methionine-dependent methyltransferases"/>
    <property type="match status" value="1"/>
</dbReference>
<keyword evidence="8" id="KW-0460">Magnesium</keyword>
<dbReference type="PANTHER" id="PTHR21404">
    <property type="entry name" value="HEN1"/>
    <property type="match status" value="1"/>
</dbReference>
<evidence type="ECO:0000256" key="1">
    <source>
        <dbReference type="ARBA" id="ARBA00001946"/>
    </source>
</evidence>
<evidence type="ECO:0000256" key="4">
    <source>
        <dbReference type="ARBA" id="ARBA00022603"/>
    </source>
</evidence>
<comment type="catalytic activity">
    <reaction evidence="13">
        <text>small RNA 3'-end nucleotide + S-adenosyl-L-methionine = small RNA 3'-end 2'-O-methylnucleotide + S-adenosyl-L-homocysteine + H(+)</text>
        <dbReference type="Rhea" id="RHEA:37887"/>
        <dbReference type="Rhea" id="RHEA-COMP:10415"/>
        <dbReference type="Rhea" id="RHEA-COMP:10416"/>
        <dbReference type="ChEBI" id="CHEBI:15378"/>
        <dbReference type="ChEBI" id="CHEBI:57856"/>
        <dbReference type="ChEBI" id="CHEBI:59789"/>
        <dbReference type="ChEBI" id="CHEBI:74896"/>
        <dbReference type="ChEBI" id="CHEBI:74898"/>
        <dbReference type="EC" id="2.1.1.386"/>
    </reaction>
</comment>
<keyword evidence="16" id="KW-1185">Reference proteome</keyword>
<keyword evidence="10" id="KW-0943">RNA-mediated gene silencing</keyword>
<evidence type="ECO:0000256" key="12">
    <source>
        <dbReference type="ARBA" id="ARBA00035025"/>
    </source>
</evidence>
<gene>
    <name evidence="15" type="primary">HENMT1</name>
</gene>
<keyword evidence="6" id="KW-0949">S-adenosyl-L-methionine</keyword>
<dbReference type="InterPro" id="IPR029063">
    <property type="entry name" value="SAM-dependent_MTases_sf"/>
</dbReference>
<evidence type="ECO:0000256" key="5">
    <source>
        <dbReference type="ARBA" id="ARBA00022679"/>
    </source>
</evidence>
<evidence type="ECO:0000256" key="7">
    <source>
        <dbReference type="ARBA" id="ARBA00022723"/>
    </source>
</evidence>
<keyword evidence="7" id="KW-0479">Metal-binding</keyword>
<dbReference type="GO" id="GO:0005634">
    <property type="term" value="C:nucleus"/>
    <property type="evidence" value="ECO:0007669"/>
    <property type="project" value="TreeGrafter"/>
</dbReference>
<evidence type="ECO:0000256" key="8">
    <source>
        <dbReference type="ARBA" id="ARBA00022842"/>
    </source>
</evidence>
<accession>A0A9L0IGF9</accession>
<evidence type="ECO:0000256" key="3">
    <source>
        <dbReference type="ARBA" id="ARBA00021330"/>
    </source>
</evidence>
<keyword evidence="4" id="KW-0489">Methyltransferase</keyword>
<dbReference type="GO" id="GO:0034587">
    <property type="term" value="P:piRNA processing"/>
    <property type="evidence" value="ECO:0007669"/>
    <property type="project" value="Ensembl"/>
</dbReference>
<keyword evidence="5" id="KW-0808">Transferase</keyword>
<dbReference type="GO" id="GO:0001510">
    <property type="term" value="P:RNA methylation"/>
    <property type="evidence" value="ECO:0007669"/>
    <property type="project" value="Ensembl"/>
</dbReference>
<comment type="cofactor">
    <cofactor evidence="1">
        <name>Mg(2+)</name>
        <dbReference type="ChEBI" id="CHEBI:18420"/>
    </cofactor>
</comment>
<reference evidence="15 16" key="1">
    <citation type="journal article" date="2020" name="Nat. Commun.">
        <title>Donkey genomes provide new insights into domestication and selection for coat color.</title>
        <authorList>
            <person name="Wang"/>
            <person name="C."/>
            <person name="Li"/>
            <person name="H."/>
            <person name="Guo"/>
            <person name="Y."/>
            <person name="Huang"/>
            <person name="J."/>
            <person name="Sun"/>
            <person name="Y."/>
            <person name="Min"/>
            <person name="J."/>
            <person name="Wang"/>
            <person name="J."/>
            <person name="Fang"/>
            <person name="X."/>
            <person name="Zhao"/>
            <person name="Z."/>
            <person name="Wang"/>
            <person name="S."/>
            <person name="Zhang"/>
            <person name="Y."/>
            <person name="Liu"/>
            <person name="Q."/>
            <person name="Jiang"/>
            <person name="Q."/>
            <person name="Wang"/>
            <person name="X."/>
            <person name="Guo"/>
            <person name="Y."/>
            <person name="Yang"/>
            <person name="C."/>
            <person name="Wang"/>
            <person name="Y."/>
            <person name="Tian"/>
            <person name="F."/>
            <person name="Zhuang"/>
            <person name="G."/>
            <person name="Fan"/>
            <person name="Y."/>
            <person name="Gao"/>
            <person name="Q."/>
            <person name="Li"/>
            <person name="Y."/>
            <person name="Ju"/>
            <person name="Z."/>
            <person name="Li"/>
            <person name="J."/>
            <person name="Li"/>
            <person name="R."/>
            <person name="Hou"/>
            <person name="M."/>
            <person name="Yang"/>
            <person name="G."/>
            <person name="Liu"/>
            <person name="G."/>
            <person name="Liu"/>
            <person name="W."/>
            <person name="Guo"/>
            <person name="J."/>
            <person name="Pan"/>
            <person name="S."/>
            <person name="Fan"/>
            <person name="G."/>
            <person name="Zhang"/>
            <person name="W."/>
            <person name="Zhang"/>
            <person name="R."/>
            <person name="Yu"/>
            <person name="J."/>
            <person name="Zhang"/>
            <person name="X."/>
            <person name="Yin"/>
            <person name="Q."/>
            <person name="Ji"/>
            <person name="C."/>
            <person name="Jin"/>
            <person name="Y."/>
            <person name="Yue"/>
            <person name="G."/>
            <person name="Liu"/>
            <person name="M."/>
            <person name="Xu"/>
            <person name="J."/>
            <person name="Liu"/>
            <person name="S."/>
            <person name="Jordana"/>
            <person name="J."/>
            <person name="Noce"/>
            <person name="A."/>
            <person name="Amills"/>
            <person name="M."/>
            <person name="Wu"/>
            <person name="D.D."/>
            <person name="Li"/>
            <person name="S."/>
            <person name="Zhou"/>
            <person name="X. and Zhong"/>
            <person name="J."/>
        </authorList>
    </citation>
    <scope>NUCLEOTIDE SEQUENCE [LARGE SCALE GENOMIC DNA]</scope>
</reference>
<dbReference type="Ensembl" id="ENSEAST00005056616.1">
    <property type="protein sequence ID" value="ENSEASP00005039973.1"/>
    <property type="gene ID" value="ENSEASG00005000165.2"/>
</dbReference>
<dbReference type="Gene3D" id="3.40.50.150">
    <property type="entry name" value="Vaccinia Virus protein VP39"/>
    <property type="match status" value="1"/>
</dbReference>
<reference evidence="15" key="3">
    <citation type="submission" date="2025-09" db="UniProtKB">
        <authorList>
            <consortium name="Ensembl"/>
        </authorList>
    </citation>
    <scope>IDENTIFICATION</scope>
</reference>
<evidence type="ECO:0000256" key="14">
    <source>
        <dbReference type="ARBA" id="ARBA00053983"/>
    </source>
</evidence>
<reference evidence="15" key="2">
    <citation type="submission" date="2025-08" db="UniProtKB">
        <authorList>
            <consortium name="Ensembl"/>
        </authorList>
    </citation>
    <scope>IDENTIFICATION</scope>
</reference>
<evidence type="ECO:0000256" key="9">
    <source>
        <dbReference type="ARBA" id="ARBA00022884"/>
    </source>
</evidence>
<evidence type="ECO:0000256" key="10">
    <source>
        <dbReference type="ARBA" id="ARBA00023158"/>
    </source>
</evidence>
<dbReference type="FunFam" id="3.40.50.150:FF:000124">
    <property type="entry name" value="HEN methyltransferase 1"/>
    <property type="match status" value="1"/>
</dbReference>
<dbReference type="PANTHER" id="PTHR21404:SF3">
    <property type="entry name" value="SMALL RNA 2'-O-METHYLTRANSFERASE"/>
    <property type="match status" value="1"/>
</dbReference>
<dbReference type="Proteomes" id="UP000694387">
    <property type="component" value="Chromosome 16"/>
</dbReference>
<dbReference type="GO" id="GO:0005737">
    <property type="term" value="C:cytoplasm"/>
    <property type="evidence" value="ECO:0007669"/>
    <property type="project" value="TreeGrafter"/>
</dbReference>
<name>A0A9L0IGF9_EQUAS</name>
<dbReference type="GO" id="GO:0046872">
    <property type="term" value="F:metal ion binding"/>
    <property type="evidence" value="ECO:0007669"/>
    <property type="project" value="UniProtKB-KW"/>
</dbReference>
<dbReference type="EC" id="2.1.1.386" evidence="12"/>
<proteinExistence type="inferred from homology"/>
<comment type="similarity">
    <text evidence="2">Belongs to the methyltransferase superfamily. HEN1 family.</text>
</comment>
<organism evidence="15 16">
    <name type="scientific">Equus asinus</name>
    <name type="common">Donkey</name>
    <name type="synonym">Equus africanus asinus</name>
    <dbReference type="NCBI Taxonomy" id="9793"/>
    <lineage>
        <taxon>Eukaryota</taxon>
        <taxon>Metazoa</taxon>
        <taxon>Chordata</taxon>
        <taxon>Craniata</taxon>
        <taxon>Vertebrata</taxon>
        <taxon>Euteleostomi</taxon>
        <taxon>Mammalia</taxon>
        <taxon>Eutheria</taxon>
        <taxon>Laurasiatheria</taxon>
        <taxon>Perissodactyla</taxon>
        <taxon>Equidae</taxon>
        <taxon>Equus</taxon>
    </lineage>
</organism>
<dbReference type="GO" id="GO:0090486">
    <property type="term" value="F:small RNA 2'-O-methyltransferase activity"/>
    <property type="evidence" value="ECO:0007669"/>
    <property type="project" value="UniProtKB-EC"/>
</dbReference>
<evidence type="ECO:0000256" key="13">
    <source>
        <dbReference type="ARBA" id="ARBA00048418"/>
    </source>
</evidence>
<sequence length="422" mass="48021">MAENKTEFQCSGVVGGDFEAVRKKGIEFDPPLYKQRYFFVKDLVNQHKTKKVADLGCGDNTLLWILKIHSCAELLVGVDINDSVLHYSRNKLSPSWGDQLSPRDLDLTVTLYIGSAVERDSRLRGFDLITCIELIEHLNSEDLARFPEVVFGYFSPSMIVISTPNSEFNPLFPSGNALRDLDHKFEWNRMQFQTWALDVANRYNYSVEFTGVGEPPAGAENVGYCTQIGIFRKNEAKATKLCISEQDDEHVYELFYTELYPSLQQEKVRKFVVLNEVYRQVYLMRRRFIKILDPLAASIFNSADCDPAKVEERRLLGPPLFTDARLAEIRLLGPPFTEAEKTEFILLGPAFTEAEKTKIVNSPKPFCVGNEFCVPLERLLAYPKVNRICDSIETLKMYIADTVTLSSDGSAMKVDIPDHDDY</sequence>
<dbReference type="GO" id="GO:0030422">
    <property type="term" value="P:siRNA processing"/>
    <property type="evidence" value="ECO:0007669"/>
    <property type="project" value="TreeGrafter"/>
</dbReference>
<evidence type="ECO:0000256" key="2">
    <source>
        <dbReference type="ARBA" id="ARBA00009026"/>
    </source>
</evidence>
<dbReference type="GeneTree" id="ENSGT00390000004798"/>
<evidence type="ECO:0000313" key="16">
    <source>
        <dbReference type="Proteomes" id="UP000694387"/>
    </source>
</evidence>
<comment type="function">
    <text evidence="14">Methyltransferase that adds a 2'-O-methyl group at the 3'-end of piRNAs, a class of 24 to 30 nucleotide RNAs that are generated by a Dicer-independent mechanism and are primarily derived from transposons and other repeated sequence elements. This probably protects the 3'-end of piRNAs from uridylation activity and subsequent degradation. Stabilization of piRNAs is essential for gametogenesis.</text>
</comment>
<protein>
    <recommendedName>
        <fullName evidence="3">Small RNA 2'-O-methyltransferase</fullName>
        <ecNumber evidence="12">2.1.1.386</ecNumber>
    </recommendedName>
    <alternativeName>
        <fullName evidence="11">HEN1 methyltransferase homolog 1</fullName>
    </alternativeName>
</protein>